<evidence type="ECO:0000313" key="9">
    <source>
        <dbReference type="Proteomes" id="UP000319894"/>
    </source>
</evidence>
<keyword evidence="8" id="KW-0396">Initiation factor</keyword>
<feature type="compositionally biased region" description="Basic and acidic residues" evidence="6">
    <location>
        <begin position="1"/>
        <end position="13"/>
    </location>
</feature>
<evidence type="ECO:0000256" key="4">
    <source>
        <dbReference type="ARBA" id="ARBA00023163"/>
    </source>
</evidence>
<gene>
    <name evidence="8" type="ORF">DP107_09335</name>
</gene>
<dbReference type="Gene3D" id="2.20.25.10">
    <property type="match status" value="1"/>
</dbReference>
<dbReference type="Proteomes" id="UP000319894">
    <property type="component" value="Unassembled WGS sequence"/>
</dbReference>
<evidence type="ECO:0000256" key="2">
    <source>
        <dbReference type="ARBA" id="ARBA00022833"/>
    </source>
</evidence>
<feature type="compositionally biased region" description="Basic and acidic residues" evidence="6">
    <location>
        <begin position="21"/>
        <end position="30"/>
    </location>
</feature>
<evidence type="ECO:0000259" key="7">
    <source>
        <dbReference type="PROSITE" id="PS51134"/>
    </source>
</evidence>
<dbReference type="Pfam" id="PF08271">
    <property type="entry name" value="Zn_Ribbon_TF"/>
    <property type="match status" value="1"/>
</dbReference>
<keyword evidence="2" id="KW-0862">Zinc</keyword>
<keyword evidence="9" id="KW-1185">Reference proteome</keyword>
<evidence type="ECO:0000313" key="8">
    <source>
        <dbReference type="EMBL" id="TSD14428.1"/>
    </source>
</evidence>
<feature type="non-terminal residue" evidence="8">
    <location>
        <position position="75"/>
    </location>
</feature>
<keyword evidence="1 5" id="KW-0863">Zinc-finger</keyword>
<proteinExistence type="predicted"/>
<dbReference type="EMBL" id="QMDX01000004">
    <property type="protein sequence ID" value="TSD14428.1"/>
    <property type="molecule type" value="Genomic_DNA"/>
</dbReference>
<keyword evidence="3" id="KW-0805">Transcription regulation</keyword>
<feature type="region of interest" description="Disordered" evidence="6">
    <location>
        <begin position="1"/>
        <end position="30"/>
    </location>
</feature>
<dbReference type="InterPro" id="IPR000812">
    <property type="entry name" value="TFIIB"/>
</dbReference>
<protein>
    <submittedName>
        <fullName evidence="8">Transcription initiation factor IIB 3</fullName>
    </submittedName>
</protein>
<dbReference type="SUPFAM" id="SSF57783">
    <property type="entry name" value="Zinc beta-ribbon"/>
    <property type="match status" value="1"/>
</dbReference>
<keyword evidence="8" id="KW-0648">Protein biosynthesis</keyword>
<dbReference type="GO" id="GO:0003743">
    <property type="term" value="F:translation initiation factor activity"/>
    <property type="evidence" value="ECO:0007669"/>
    <property type="project" value="UniProtKB-KW"/>
</dbReference>
<keyword evidence="4" id="KW-0804">Transcription</keyword>
<dbReference type="GO" id="GO:0008270">
    <property type="term" value="F:zinc ion binding"/>
    <property type="evidence" value="ECO:0007669"/>
    <property type="project" value="UniProtKB-KW"/>
</dbReference>
<comment type="caution">
    <text evidence="8">The sequence shown here is derived from an EMBL/GenBank/DDBJ whole genome shotgun (WGS) entry which is preliminary data.</text>
</comment>
<dbReference type="AlphaFoldDB" id="A0A554NAK1"/>
<dbReference type="GO" id="GO:0070897">
    <property type="term" value="P:transcription preinitiation complex assembly"/>
    <property type="evidence" value="ECO:0007669"/>
    <property type="project" value="InterPro"/>
</dbReference>
<dbReference type="InParanoid" id="A0A554NAK1"/>
<organism evidence="8 9">
    <name type="scientific">Haloglomus irregulare</name>
    <dbReference type="NCBI Taxonomy" id="2234134"/>
    <lineage>
        <taxon>Archaea</taxon>
        <taxon>Methanobacteriati</taxon>
        <taxon>Methanobacteriota</taxon>
        <taxon>Stenosarchaea group</taxon>
        <taxon>Halobacteria</taxon>
        <taxon>Halobacteriales</taxon>
        <taxon>Natronomonadaceae</taxon>
        <taxon>Haloglomus</taxon>
    </lineage>
</organism>
<name>A0A554NAK1_9EURY</name>
<feature type="domain" description="TFIIB-type" evidence="7">
    <location>
        <begin position="20"/>
        <end position="49"/>
    </location>
</feature>
<sequence>MPGPTRQRERNVESEEEEETEHGCPECESTDLVHDGEELVCEDCGLVIEEDQIDRGPEWRAFNHSERQSKSRVGA</sequence>
<dbReference type="PRINTS" id="PR00685">
    <property type="entry name" value="TIFACTORIIB"/>
</dbReference>
<evidence type="ECO:0000256" key="3">
    <source>
        <dbReference type="ARBA" id="ARBA00023015"/>
    </source>
</evidence>
<evidence type="ECO:0000256" key="6">
    <source>
        <dbReference type="SAM" id="MobiDB-lite"/>
    </source>
</evidence>
<evidence type="ECO:0000256" key="1">
    <source>
        <dbReference type="ARBA" id="ARBA00022771"/>
    </source>
</evidence>
<evidence type="ECO:0000256" key="5">
    <source>
        <dbReference type="PROSITE-ProRule" id="PRU00469"/>
    </source>
</evidence>
<dbReference type="RefSeq" id="WP_272949839.1">
    <property type="nucleotide sequence ID" value="NZ_QMDX01000004.1"/>
</dbReference>
<dbReference type="InterPro" id="IPR013137">
    <property type="entry name" value="Znf_TFIIB"/>
</dbReference>
<accession>A0A554NAK1</accession>
<dbReference type="PROSITE" id="PS51134">
    <property type="entry name" value="ZF_TFIIB"/>
    <property type="match status" value="1"/>
</dbReference>
<keyword evidence="1 5" id="KW-0479">Metal-binding</keyword>
<reference evidence="8 9" key="1">
    <citation type="submission" date="2018-06" db="EMBL/GenBank/DDBJ databases">
        <title>Natronomonas sp. F16-60 a new haloarchaeon isolated from a solar saltern of Isla Cristina, Huelva, Spain.</title>
        <authorList>
            <person name="Duran-Viseras A."/>
            <person name="Sanchez-Porro C."/>
            <person name="Ventosa A."/>
        </authorList>
    </citation>
    <scope>NUCLEOTIDE SEQUENCE [LARGE SCALE GENOMIC DNA]</scope>
    <source>
        <strain evidence="8 9">F16-60</strain>
    </source>
</reference>